<keyword evidence="1" id="KW-1133">Transmembrane helix</keyword>
<proteinExistence type="predicted"/>
<dbReference type="Proteomes" id="UP000193498">
    <property type="component" value="Unassembled WGS sequence"/>
</dbReference>
<accession>A0A1Y1XU51</accession>
<evidence type="ECO:0000256" key="1">
    <source>
        <dbReference type="SAM" id="Phobius"/>
    </source>
</evidence>
<keyword evidence="1" id="KW-0812">Transmembrane</keyword>
<evidence type="ECO:0000313" key="3">
    <source>
        <dbReference type="Proteomes" id="UP000193498"/>
    </source>
</evidence>
<sequence length="214" mass="23622">MASIMITSLERLGDLYDAYVLHISNPNATSNILSKLDKHATLTEQSNDQEYIPSGPEPAPKAEEKSYTKYHEARWDVNNVELSYLQTNLTKNITLGLMGFLTCNKMYLAKEKLLKAVRSVSKASAVMSAAAMAMKKMQMAILIKSVVFYYVGRGVPVMIMLLMCDVLKSAKEFSGSERQVVPVQCGIHSQIVGSLGTSRLGRIAKFLGNFDDSV</sequence>
<dbReference type="AlphaFoldDB" id="A0A1Y1XU51"/>
<gene>
    <name evidence="2" type="ORF">K493DRAFT_340774</name>
</gene>
<dbReference type="InParanoid" id="A0A1Y1XU51"/>
<keyword evidence="3" id="KW-1185">Reference proteome</keyword>
<comment type="caution">
    <text evidence="2">The sequence shown here is derived from an EMBL/GenBank/DDBJ whole genome shotgun (WGS) entry which is preliminary data.</text>
</comment>
<reference evidence="2 3" key="1">
    <citation type="submission" date="2016-07" db="EMBL/GenBank/DDBJ databases">
        <title>Pervasive Adenine N6-methylation of Active Genes in Fungi.</title>
        <authorList>
            <consortium name="DOE Joint Genome Institute"/>
            <person name="Mondo S.J."/>
            <person name="Dannebaum R.O."/>
            <person name="Kuo R.C."/>
            <person name="Labutti K."/>
            <person name="Haridas S."/>
            <person name="Kuo A."/>
            <person name="Salamov A."/>
            <person name="Ahrendt S.R."/>
            <person name="Lipzen A."/>
            <person name="Sullivan W."/>
            <person name="Andreopoulos W.B."/>
            <person name="Clum A."/>
            <person name="Lindquist E."/>
            <person name="Daum C."/>
            <person name="Ramamoorthy G.K."/>
            <person name="Gryganskyi A."/>
            <person name="Culley D."/>
            <person name="Magnuson J.K."/>
            <person name="James T.Y."/>
            <person name="O'Malley M.A."/>
            <person name="Stajich J.E."/>
            <person name="Spatafora J.W."/>
            <person name="Visel A."/>
            <person name="Grigoriev I.V."/>
        </authorList>
    </citation>
    <scope>NUCLEOTIDE SEQUENCE [LARGE SCALE GENOMIC DNA]</scope>
    <source>
        <strain evidence="2 3">CBS 931.73</strain>
    </source>
</reference>
<organism evidence="2 3">
    <name type="scientific">Basidiobolus meristosporus CBS 931.73</name>
    <dbReference type="NCBI Taxonomy" id="1314790"/>
    <lineage>
        <taxon>Eukaryota</taxon>
        <taxon>Fungi</taxon>
        <taxon>Fungi incertae sedis</taxon>
        <taxon>Zoopagomycota</taxon>
        <taxon>Entomophthoromycotina</taxon>
        <taxon>Basidiobolomycetes</taxon>
        <taxon>Basidiobolales</taxon>
        <taxon>Basidiobolaceae</taxon>
        <taxon>Basidiobolus</taxon>
    </lineage>
</organism>
<evidence type="ECO:0000313" key="2">
    <source>
        <dbReference type="EMBL" id="ORX89243.1"/>
    </source>
</evidence>
<keyword evidence="1" id="KW-0472">Membrane</keyword>
<name>A0A1Y1XU51_9FUNG</name>
<dbReference type="EMBL" id="MCFE01000464">
    <property type="protein sequence ID" value="ORX89243.1"/>
    <property type="molecule type" value="Genomic_DNA"/>
</dbReference>
<feature type="transmembrane region" description="Helical" evidence="1">
    <location>
        <begin position="141"/>
        <end position="163"/>
    </location>
</feature>
<protein>
    <submittedName>
        <fullName evidence="2">Uncharacterized protein</fullName>
    </submittedName>
</protein>